<dbReference type="CDD" id="cd01522">
    <property type="entry name" value="RHOD_1"/>
    <property type="match status" value="1"/>
</dbReference>
<organism evidence="2 3">
    <name type="scientific">Oceanibacterium hippocampi</name>
    <dbReference type="NCBI Taxonomy" id="745714"/>
    <lineage>
        <taxon>Bacteria</taxon>
        <taxon>Pseudomonadati</taxon>
        <taxon>Pseudomonadota</taxon>
        <taxon>Alphaproteobacteria</taxon>
        <taxon>Sneathiellales</taxon>
        <taxon>Sneathiellaceae</taxon>
        <taxon>Oceanibacterium</taxon>
    </lineage>
</organism>
<dbReference type="PANTHER" id="PTHR45431">
    <property type="entry name" value="RHODANESE-LIKE DOMAIN-CONTAINING PROTEIN 15, CHLOROPLASTIC"/>
    <property type="match status" value="1"/>
</dbReference>
<keyword evidence="3" id="KW-1185">Reference proteome</keyword>
<dbReference type="InterPro" id="IPR052367">
    <property type="entry name" value="Thiosulfate_ST/Rhodanese-like"/>
</dbReference>
<dbReference type="EMBL" id="FWFR01000001">
    <property type="protein sequence ID" value="SLN21657.1"/>
    <property type="molecule type" value="Genomic_DNA"/>
</dbReference>
<dbReference type="SMART" id="SM00450">
    <property type="entry name" value="RHOD"/>
    <property type="match status" value="1"/>
</dbReference>
<gene>
    <name evidence="2" type="ORF">OCH7691_00553</name>
</gene>
<dbReference type="RefSeq" id="WP_085881885.1">
    <property type="nucleotide sequence ID" value="NZ_FWFR01000001.1"/>
</dbReference>
<dbReference type="InterPro" id="IPR001763">
    <property type="entry name" value="Rhodanese-like_dom"/>
</dbReference>
<dbReference type="PROSITE" id="PS50206">
    <property type="entry name" value="RHODANESE_3"/>
    <property type="match status" value="1"/>
</dbReference>
<dbReference type="SUPFAM" id="SSF52821">
    <property type="entry name" value="Rhodanese/Cell cycle control phosphatase"/>
    <property type="match status" value="1"/>
</dbReference>
<sequence length="148" mass="16155">MARGHDGADAVAYAGDVSPRDAWEMLKGDDRATLVDVRTDAEWSFVGIADLSGLPNRATHISWKLFPSMSPNGRFVDEVSKLVAERDAPILFLCRSGARSRDAAIEMTAAGYRRCYNIAEGFEGDRDARGHRGTVNGWKVAGLPWTQG</sequence>
<reference evidence="2 3" key="1">
    <citation type="submission" date="2017-03" db="EMBL/GenBank/DDBJ databases">
        <authorList>
            <person name="Afonso C.L."/>
            <person name="Miller P.J."/>
            <person name="Scott M.A."/>
            <person name="Spackman E."/>
            <person name="Goraichik I."/>
            <person name="Dimitrov K.M."/>
            <person name="Suarez D.L."/>
            <person name="Swayne D.E."/>
        </authorList>
    </citation>
    <scope>NUCLEOTIDE SEQUENCE [LARGE SCALE GENOMIC DNA]</scope>
    <source>
        <strain evidence="2 3">CECT 7691</strain>
    </source>
</reference>
<dbReference type="PANTHER" id="PTHR45431:SF3">
    <property type="entry name" value="RHODANESE-LIKE DOMAIN-CONTAINING PROTEIN 15, CHLOROPLASTIC"/>
    <property type="match status" value="1"/>
</dbReference>
<name>A0A1Y5RSG2_9PROT</name>
<dbReference type="InterPro" id="IPR036873">
    <property type="entry name" value="Rhodanese-like_dom_sf"/>
</dbReference>
<protein>
    <submittedName>
        <fullName evidence="2">Molybdopterin biosynthesis protein MoeB</fullName>
    </submittedName>
</protein>
<dbReference type="Gene3D" id="3.40.250.10">
    <property type="entry name" value="Rhodanese-like domain"/>
    <property type="match status" value="1"/>
</dbReference>
<dbReference type="InParanoid" id="A0A1Y5RSG2"/>
<proteinExistence type="predicted"/>
<evidence type="ECO:0000259" key="1">
    <source>
        <dbReference type="PROSITE" id="PS50206"/>
    </source>
</evidence>
<feature type="domain" description="Rhodanese" evidence="1">
    <location>
        <begin position="28"/>
        <end position="134"/>
    </location>
</feature>
<dbReference type="AlphaFoldDB" id="A0A1Y5RSG2"/>
<evidence type="ECO:0000313" key="2">
    <source>
        <dbReference type="EMBL" id="SLN21657.1"/>
    </source>
</evidence>
<dbReference type="Pfam" id="PF00581">
    <property type="entry name" value="Rhodanese"/>
    <property type="match status" value="1"/>
</dbReference>
<evidence type="ECO:0000313" key="3">
    <source>
        <dbReference type="Proteomes" id="UP000193200"/>
    </source>
</evidence>
<accession>A0A1Y5RSG2</accession>
<dbReference type="Proteomes" id="UP000193200">
    <property type="component" value="Unassembled WGS sequence"/>
</dbReference>
<dbReference type="OrthoDB" id="7835227at2"/>